<proteinExistence type="predicted"/>
<protein>
    <recommendedName>
        <fullName evidence="2">DUF2846 domain-containing protein</fullName>
    </recommendedName>
</protein>
<dbReference type="PROSITE" id="PS51257">
    <property type="entry name" value="PROKAR_LIPOPROTEIN"/>
    <property type="match status" value="1"/>
</dbReference>
<evidence type="ECO:0000256" key="1">
    <source>
        <dbReference type="SAM" id="SignalP"/>
    </source>
</evidence>
<dbReference type="Pfam" id="PF11008">
    <property type="entry name" value="DUF2846"/>
    <property type="match status" value="1"/>
</dbReference>
<name>A0A261R3F5_9BORD</name>
<evidence type="ECO:0000313" key="3">
    <source>
        <dbReference type="EMBL" id="OZI19558.1"/>
    </source>
</evidence>
<dbReference type="InterPro" id="IPR022548">
    <property type="entry name" value="DUF2846"/>
</dbReference>
<feature type="chain" id="PRO_5013079732" description="DUF2846 domain-containing protein" evidence="1">
    <location>
        <begin position="28"/>
        <end position="152"/>
    </location>
</feature>
<feature type="domain" description="DUF2846" evidence="2">
    <location>
        <begin position="40"/>
        <end position="117"/>
    </location>
</feature>
<sequence>MKRMLKLTAVLGAVALMAGCAATGAKYAEMSSAIPRIPSGEGRVYFLRSSSFVGAGVQPEIRLNGQVVGKSQPGGFFYVDRPQGNYQAAASTETEKTLSFALDAGETKYVREEVSMGLMVGRIVLTLDPAEKAQADLPSLRFTGAGTGVAKQ</sequence>
<feature type="signal peptide" evidence="1">
    <location>
        <begin position="1"/>
        <end position="27"/>
    </location>
</feature>
<gene>
    <name evidence="3" type="ORF">CAL26_18275</name>
</gene>
<keyword evidence="1" id="KW-0732">Signal</keyword>
<comment type="caution">
    <text evidence="3">The sequence shown here is derived from an EMBL/GenBank/DDBJ whole genome shotgun (WGS) entry which is preliminary data.</text>
</comment>
<dbReference type="OrthoDB" id="8775745at2"/>
<dbReference type="AlphaFoldDB" id="A0A261R3F5"/>
<organism evidence="3 4">
    <name type="scientific">Bordetella genomosp. 9</name>
    <dbReference type="NCBI Taxonomy" id="1416803"/>
    <lineage>
        <taxon>Bacteria</taxon>
        <taxon>Pseudomonadati</taxon>
        <taxon>Pseudomonadota</taxon>
        <taxon>Betaproteobacteria</taxon>
        <taxon>Burkholderiales</taxon>
        <taxon>Alcaligenaceae</taxon>
        <taxon>Bordetella</taxon>
    </lineage>
</organism>
<keyword evidence="4" id="KW-1185">Reference proteome</keyword>
<evidence type="ECO:0000259" key="2">
    <source>
        <dbReference type="Pfam" id="PF11008"/>
    </source>
</evidence>
<dbReference type="EMBL" id="NEVJ01000003">
    <property type="protein sequence ID" value="OZI19558.1"/>
    <property type="molecule type" value="Genomic_DNA"/>
</dbReference>
<reference evidence="3" key="1">
    <citation type="submission" date="2017-05" db="EMBL/GenBank/DDBJ databases">
        <title>Complete and WGS of Bordetella genogroups.</title>
        <authorList>
            <person name="Spilker T."/>
            <person name="Lipuma J."/>
        </authorList>
    </citation>
    <scope>NUCLEOTIDE SEQUENCE</scope>
    <source>
        <strain evidence="3">AU21707</strain>
    </source>
</reference>
<dbReference type="Proteomes" id="UP000216857">
    <property type="component" value="Unassembled WGS sequence"/>
</dbReference>
<dbReference type="RefSeq" id="WP_094848201.1">
    <property type="nucleotide sequence ID" value="NZ_NEVJ01000003.1"/>
</dbReference>
<accession>A0A261R3F5</accession>
<evidence type="ECO:0000313" key="4">
    <source>
        <dbReference type="Proteomes" id="UP000216857"/>
    </source>
</evidence>